<evidence type="ECO:0000313" key="1">
    <source>
        <dbReference type="EMBL" id="KAK1287998.1"/>
    </source>
</evidence>
<dbReference type="Proteomes" id="UP001180020">
    <property type="component" value="Unassembled WGS sequence"/>
</dbReference>
<dbReference type="EMBL" id="JAUJYO010000019">
    <property type="protein sequence ID" value="KAK1287998.1"/>
    <property type="molecule type" value="Genomic_DNA"/>
</dbReference>
<gene>
    <name evidence="1" type="ORF">QJS10_CPB19g01973</name>
</gene>
<organism evidence="1 2">
    <name type="scientific">Acorus calamus</name>
    <name type="common">Sweet flag</name>
    <dbReference type="NCBI Taxonomy" id="4465"/>
    <lineage>
        <taxon>Eukaryota</taxon>
        <taxon>Viridiplantae</taxon>
        <taxon>Streptophyta</taxon>
        <taxon>Embryophyta</taxon>
        <taxon>Tracheophyta</taxon>
        <taxon>Spermatophyta</taxon>
        <taxon>Magnoliopsida</taxon>
        <taxon>Liliopsida</taxon>
        <taxon>Acoraceae</taxon>
        <taxon>Acorus</taxon>
    </lineage>
</organism>
<comment type="caution">
    <text evidence="1">The sequence shown here is derived from an EMBL/GenBank/DDBJ whole genome shotgun (WGS) entry which is preliminary data.</text>
</comment>
<accession>A0AAV9CFY9</accession>
<sequence length="68" mass="7778">MQSMEGSTKPIKLEEILSWAADLVQCLRTENDLTDLKKFAEGPRKLRDSCDAESEDVRRLIEDHVSND</sequence>
<name>A0AAV9CFY9_ACOCL</name>
<keyword evidence="2" id="KW-1185">Reference proteome</keyword>
<protein>
    <submittedName>
        <fullName evidence="1">Uncharacterized protein</fullName>
    </submittedName>
</protein>
<evidence type="ECO:0000313" key="2">
    <source>
        <dbReference type="Proteomes" id="UP001180020"/>
    </source>
</evidence>
<reference evidence="1" key="2">
    <citation type="submission" date="2023-06" db="EMBL/GenBank/DDBJ databases">
        <authorList>
            <person name="Ma L."/>
            <person name="Liu K.-W."/>
            <person name="Li Z."/>
            <person name="Hsiao Y.-Y."/>
            <person name="Qi Y."/>
            <person name="Fu T."/>
            <person name="Tang G."/>
            <person name="Zhang D."/>
            <person name="Sun W.-H."/>
            <person name="Liu D.-K."/>
            <person name="Li Y."/>
            <person name="Chen G.-Z."/>
            <person name="Liu X.-D."/>
            <person name="Liao X.-Y."/>
            <person name="Jiang Y.-T."/>
            <person name="Yu X."/>
            <person name="Hao Y."/>
            <person name="Huang J."/>
            <person name="Zhao X.-W."/>
            <person name="Ke S."/>
            <person name="Chen Y.-Y."/>
            <person name="Wu W.-L."/>
            <person name="Hsu J.-L."/>
            <person name="Lin Y.-F."/>
            <person name="Huang M.-D."/>
            <person name="Li C.-Y."/>
            <person name="Huang L."/>
            <person name="Wang Z.-W."/>
            <person name="Zhao X."/>
            <person name="Zhong W.-Y."/>
            <person name="Peng D.-H."/>
            <person name="Ahmad S."/>
            <person name="Lan S."/>
            <person name="Zhang J.-S."/>
            <person name="Tsai W.-C."/>
            <person name="Van De Peer Y."/>
            <person name="Liu Z.-J."/>
        </authorList>
    </citation>
    <scope>NUCLEOTIDE SEQUENCE</scope>
    <source>
        <strain evidence="1">CP</strain>
        <tissue evidence="1">Leaves</tissue>
    </source>
</reference>
<reference evidence="1" key="1">
    <citation type="journal article" date="2023" name="Nat. Commun.">
        <title>Diploid and tetraploid genomes of Acorus and the evolution of monocots.</title>
        <authorList>
            <person name="Ma L."/>
            <person name="Liu K.W."/>
            <person name="Li Z."/>
            <person name="Hsiao Y.Y."/>
            <person name="Qi Y."/>
            <person name="Fu T."/>
            <person name="Tang G.D."/>
            <person name="Zhang D."/>
            <person name="Sun W.H."/>
            <person name="Liu D.K."/>
            <person name="Li Y."/>
            <person name="Chen G.Z."/>
            <person name="Liu X.D."/>
            <person name="Liao X.Y."/>
            <person name="Jiang Y.T."/>
            <person name="Yu X."/>
            <person name="Hao Y."/>
            <person name="Huang J."/>
            <person name="Zhao X.W."/>
            <person name="Ke S."/>
            <person name="Chen Y.Y."/>
            <person name="Wu W.L."/>
            <person name="Hsu J.L."/>
            <person name="Lin Y.F."/>
            <person name="Huang M.D."/>
            <person name="Li C.Y."/>
            <person name="Huang L."/>
            <person name="Wang Z.W."/>
            <person name="Zhao X."/>
            <person name="Zhong W.Y."/>
            <person name="Peng D.H."/>
            <person name="Ahmad S."/>
            <person name="Lan S."/>
            <person name="Zhang J.S."/>
            <person name="Tsai W.C."/>
            <person name="Van de Peer Y."/>
            <person name="Liu Z.J."/>
        </authorList>
    </citation>
    <scope>NUCLEOTIDE SEQUENCE</scope>
    <source>
        <strain evidence="1">CP</strain>
    </source>
</reference>
<proteinExistence type="predicted"/>
<dbReference type="AlphaFoldDB" id="A0AAV9CFY9"/>